<dbReference type="Proteomes" id="UP000179807">
    <property type="component" value="Unassembled WGS sequence"/>
</dbReference>
<comment type="caution">
    <text evidence="1">The sequence shown here is derived from an EMBL/GenBank/DDBJ whole genome shotgun (WGS) entry which is preliminary data.</text>
</comment>
<evidence type="ECO:0000313" key="2">
    <source>
        <dbReference type="Proteomes" id="UP000179807"/>
    </source>
</evidence>
<dbReference type="GeneID" id="94831026"/>
<keyword evidence="2" id="KW-1185">Reference proteome</keyword>
<proteinExistence type="predicted"/>
<dbReference type="RefSeq" id="XP_068346444.1">
    <property type="nucleotide sequence ID" value="XM_068496322.1"/>
</dbReference>
<dbReference type="VEuPathDB" id="TrichDB:TRFO_11936"/>
<name>A0A1J4J6M8_9EUKA</name>
<dbReference type="AlphaFoldDB" id="A0A1J4J6M8"/>
<evidence type="ECO:0000313" key="1">
    <source>
        <dbReference type="EMBL" id="OHS93307.1"/>
    </source>
</evidence>
<reference evidence="1" key="1">
    <citation type="submission" date="2016-10" db="EMBL/GenBank/DDBJ databases">
        <authorList>
            <person name="Benchimol M."/>
            <person name="Almeida L.G."/>
            <person name="Vasconcelos A.T."/>
            <person name="Perreira-Neves A."/>
            <person name="Rosa I.A."/>
            <person name="Tasca T."/>
            <person name="Bogo M.R."/>
            <person name="de Souza W."/>
        </authorList>
    </citation>
    <scope>NUCLEOTIDE SEQUENCE [LARGE SCALE GENOMIC DNA]</scope>
    <source>
        <strain evidence="1">K</strain>
    </source>
</reference>
<sequence>MIQNIYQHVLSPLISCCTANYLNCIFSIISIKNVEILYNSIGIQMSNTMCTVFTAKKMLFSENNIFISIQPQTLKIPSILTPLDIEEQIKGSFATFINISDDVLIGFHLSNYIISSMNQLMKKNIITPQCQLIIDLENSFYDYFVHDFPFRSIISIQKFELNMSYPDFIGEITSRFVVYVSNNRNSIPASLFNVEKDKFQLYDFAKIGTINLDSFNRSYSDESNREIIHNHIKSISIDGAFCSDSVSLLSAYFSHYYGHKSNESFDKKTFEEEFKRIFNESKQDITLDPQIDLSHSFIKINSALDDLSLMLHKFENEIPGYDINCSEKKINDCERSKVFTGEIGNMEILWSIKSLILTIKLFNGRDFSQKYDFSNICKIPEYINEVVDDDFEWISLRDTSQNLQIESNTSIYIKLYDFNDFIKKSVSCQVNQFSIKDNLLNSSSKYLVTVDQNSHNNFSLEYEHLFNGNSRLYVDLPRFLFYITDQQINYILEFSKNPTISMYCNFPKMYFENVILRFSEIYLNGAFHCYGDFLLDNITVVIPCYQFYGVNGIDELVGDILKSLWADIFKDKASEFVINNTILSNLRVITNTIKPIISLHIKKRGIIRGLIGGLTEMAEIINIESMNGNSRINIIQRIYTLTIKYMDHLQEIDAKSYSHSFSTFIVTKSNTNSKYRISIVPRSFKYRGLNDIKNNIFKNVNKNLIKQ</sequence>
<gene>
    <name evidence="1" type="ORF">TRFO_11936</name>
</gene>
<organism evidence="1 2">
    <name type="scientific">Tritrichomonas foetus</name>
    <dbReference type="NCBI Taxonomy" id="1144522"/>
    <lineage>
        <taxon>Eukaryota</taxon>
        <taxon>Metamonada</taxon>
        <taxon>Parabasalia</taxon>
        <taxon>Tritrichomonadida</taxon>
        <taxon>Tritrichomonadidae</taxon>
        <taxon>Tritrichomonas</taxon>
    </lineage>
</organism>
<accession>A0A1J4J6M8</accession>
<dbReference type="EMBL" id="MLAK01001415">
    <property type="protein sequence ID" value="OHS93307.1"/>
    <property type="molecule type" value="Genomic_DNA"/>
</dbReference>
<protein>
    <submittedName>
        <fullName evidence="1">Uncharacterized protein</fullName>
    </submittedName>
</protein>